<accession>A0A5J4ZL80</accession>
<feature type="compositionally biased region" description="Basic and acidic residues" evidence="3">
    <location>
        <begin position="91"/>
        <end position="100"/>
    </location>
</feature>
<dbReference type="OrthoDB" id="5970at2759"/>
<gene>
    <name evidence="6" type="ORF">F0562_015988</name>
</gene>
<keyword evidence="1" id="KW-0863">Zinc-finger</keyword>
<dbReference type="GO" id="GO:0003723">
    <property type="term" value="F:RNA binding"/>
    <property type="evidence" value="ECO:0007669"/>
    <property type="project" value="UniProtKB-UniRule"/>
</dbReference>
<dbReference type="Pfam" id="PF00098">
    <property type="entry name" value="zf-CCHC"/>
    <property type="match status" value="1"/>
</dbReference>
<proteinExistence type="predicted"/>
<dbReference type="InterPro" id="IPR012677">
    <property type="entry name" value="Nucleotide-bd_a/b_plait_sf"/>
</dbReference>
<keyword evidence="7" id="KW-1185">Reference proteome</keyword>
<dbReference type="InterPro" id="IPR001878">
    <property type="entry name" value="Znf_CCHC"/>
</dbReference>
<feature type="compositionally biased region" description="Basic and acidic residues" evidence="3">
    <location>
        <begin position="345"/>
        <end position="366"/>
    </location>
</feature>
<feature type="compositionally biased region" description="Basic and acidic residues" evidence="3">
    <location>
        <begin position="527"/>
        <end position="544"/>
    </location>
</feature>
<dbReference type="SUPFAM" id="SSF54928">
    <property type="entry name" value="RNA-binding domain, RBD"/>
    <property type="match status" value="1"/>
</dbReference>
<keyword evidence="1" id="KW-0862">Zinc</keyword>
<reference evidence="6 7" key="1">
    <citation type="submission" date="2019-09" db="EMBL/GenBank/DDBJ databases">
        <title>A chromosome-level genome assembly of the Chinese tupelo Nyssa sinensis.</title>
        <authorList>
            <person name="Yang X."/>
            <person name="Kang M."/>
            <person name="Yang Y."/>
            <person name="Xiong H."/>
            <person name="Wang M."/>
            <person name="Zhang Z."/>
            <person name="Wang Z."/>
            <person name="Wu H."/>
            <person name="Ma T."/>
            <person name="Liu J."/>
            <person name="Xi Z."/>
        </authorList>
    </citation>
    <scope>NUCLEOTIDE SEQUENCE [LARGE SCALE GENOMIC DNA]</scope>
    <source>
        <strain evidence="6">J267</strain>
        <tissue evidence="6">Leaf</tissue>
    </source>
</reference>
<feature type="compositionally biased region" description="Polar residues" evidence="3">
    <location>
        <begin position="469"/>
        <end position="484"/>
    </location>
</feature>
<dbReference type="SMART" id="SM00360">
    <property type="entry name" value="RRM"/>
    <property type="match status" value="1"/>
</dbReference>
<evidence type="ECO:0000256" key="1">
    <source>
        <dbReference type="PROSITE-ProRule" id="PRU00047"/>
    </source>
</evidence>
<feature type="compositionally biased region" description="Basic residues" evidence="3">
    <location>
        <begin position="316"/>
        <end position="336"/>
    </location>
</feature>
<feature type="region of interest" description="Disordered" evidence="3">
    <location>
        <begin position="89"/>
        <end position="129"/>
    </location>
</feature>
<feature type="domain" description="CCHC-type" evidence="5">
    <location>
        <begin position="251"/>
        <end position="267"/>
    </location>
</feature>
<dbReference type="InterPro" id="IPR036875">
    <property type="entry name" value="Znf_CCHC_sf"/>
</dbReference>
<feature type="compositionally biased region" description="Low complexity" evidence="3">
    <location>
        <begin position="447"/>
        <end position="468"/>
    </location>
</feature>
<protein>
    <recommendedName>
        <fullName evidence="8">CCHC-type domain-containing protein</fullName>
    </recommendedName>
</protein>
<dbReference type="PROSITE" id="PS50102">
    <property type="entry name" value="RRM"/>
    <property type="match status" value="1"/>
</dbReference>
<dbReference type="Gene3D" id="4.10.60.10">
    <property type="entry name" value="Zinc finger, CCHC-type"/>
    <property type="match status" value="1"/>
</dbReference>
<feature type="compositionally biased region" description="Basic residues" evidence="3">
    <location>
        <begin position="429"/>
        <end position="446"/>
    </location>
</feature>
<evidence type="ECO:0000313" key="6">
    <source>
        <dbReference type="EMBL" id="KAA8518514.1"/>
    </source>
</evidence>
<feature type="compositionally biased region" description="Low complexity" evidence="3">
    <location>
        <begin position="390"/>
        <end position="428"/>
    </location>
</feature>
<keyword evidence="1" id="KW-0479">Metal-binding</keyword>
<evidence type="ECO:0000259" key="4">
    <source>
        <dbReference type="PROSITE" id="PS50102"/>
    </source>
</evidence>
<dbReference type="PANTHER" id="PTHR48038">
    <property type="entry name" value="RIBONUCLEOPROTEIN RB97D"/>
    <property type="match status" value="1"/>
</dbReference>
<dbReference type="InterPro" id="IPR035979">
    <property type="entry name" value="RBD_domain_sf"/>
</dbReference>
<dbReference type="GO" id="GO:0008270">
    <property type="term" value="F:zinc ion binding"/>
    <property type="evidence" value="ECO:0007669"/>
    <property type="project" value="UniProtKB-KW"/>
</dbReference>
<dbReference type="EMBL" id="CM018050">
    <property type="protein sequence ID" value="KAA8518514.1"/>
    <property type="molecule type" value="Genomic_DNA"/>
</dbReference>
<dbReference type="Pfam" id="PF00076">
    <property type="entry name" value="RRM_1"/>
    <property type="match status" value="1"/>
</dbReference>
<feature type="domain" description="RRM" evidence="4">
    <location>
        <begin position="1"/>
        <end position="70"/>
    </location>
</feature>
<dbReference type="SUPFAM" id="SSF57756">
    <property type="entry name" value="Retrovirus zinc finger-like domains"/>
    <property type="match status" value="1"/>
</dbReference>
<feature type="compositionally biased region" description="Basic and acidic residues" evidence="3">
    <location>
        <begin position="486"/>
        <end position="495"/>
    </location>
</feature>
<evidence type="ECO:0000313" key="7">
    <source>
        <dbReference type="Proteomes" id="UP000325577"/>
    </source>
</evidence>
<dbReference type="Gene3D" id="3.30.70.330">
    <property type="match status" value="1"/>
</dbReference>
<evidence type="ECO:0000256" key="3">
    <source>
        <dbReference type="SAM" id="MobiDB-lite"/>
    </source>
</evidence>
<dbReference type="InterPro" id="IPR000504">
    <property type="entry name" value="RRM_dom"/>
</dbReference>
<name>A0A5J4ZL80_9ASTE</name>
<sequence length="704" mass="79824">MSLHLGNLSSRVHRDGLERVFRRFGRCNVQLKDGFGFVVYDLPANAEKALRALRGRNICGEQITLSWSKRQPRPLQRIARGARSYGMQRGRNYERGDDYVNQKLGSNGQRDYRTGFKQPDSDGGRLNSDDMVDEVTSYREENIKEYNGEKQRDFREALPDEGDSAEPNLLENDRWGERVDDPSNEIGVETGLEFDRYEPYHDDDKRDGNANNQVTYSADSPTMRKSQDKIGRDQIGDVALNHPDNPKSQQKCYICGELGHKMRKCPRENASRRRLSRFYHQRDVEIKFRDKGEGFVKRFQSNSRRRLQLSRNSALIRRHKNDSKVSGSRKHRRSIRNGKSPVIKETQRSQRKDYGEKKRSRRENGTPKRYRAKKVRGPVSSPIHSDYTASRSRSCSQSSKSISGSSSDSKSKSVSPRTCSPSSSSRSCSSHHSRSKSSKSFSRTKTRSSSPTSLSLPVSISRPVPSSPNKAQINQKGSSASAISPESKEVLDERGKMVEGYEGSDNSKLENMMAAVGNENAVASSKVEADMDKEHPQQRDEDTNRATSRVPCEVNNSCTPMLVEGDFTTGSLSPSSLREMRDLQTSDALVTEHMLAPTKKPDSETLVRSHTGNSKSISPEELYMVLKHYGLDHPEENEKDLPVETYFGSARLWPWEIIHYRRRRKGPISTENYARRIAQNKEFGIVDKYIRSSSGWGELGQDNS</sequence>
<feature type="compositionally biased region" description="Polar residues" evidence="3">
    <location>
        <begin position="209"/>
        <end position="224"/>
    </location>
</feature>
<feature type="compositionally biased region" description="Basic and acidic residues" evidence="3">
    <location>
        <begin position="110"/>
        <end position="123"/>
    </location>
</feature>
<feature type="region of interest" description="Disordered" evidence="3">
    <location>
        <begin position="174"/>
        <end position="227"/>
    </location>
</feature>
<feature type="region of interest" description="Disordered" evidence="3">
    <location>
        <begin position="307"/>
        <end position="495"/>
    </location>
</feature>
<feature type="region of interest" description="Disordered" evidence="3">
    <location>
        <begin position="525"/>
        <end position="552"/>
    </location>
</feature>
<dbReference type="SMART" id="SM00343">
    <property type="entry name" value="ZnF_C2HC"/>
    <property type="match status" value="1"/>
</dbReference>
<organism evidence="6 7">
    <name type="scientific">Nyssa sinensis</name>
    <dbReference type="NCBI Taxonomy" id="561372"/>
    <lineage>
        <taxon>Eukaryota</taxon>
        <taxon>Viridiplantae</taxon>
        <taxon>Streptophyta</taxon>
        <taxon>Embryophyta</taxon>
        <taxon>Tracheophyta</taxon>
        <taxon>Spermatophyta</taxon>
        <taxon>Magnoliopsida</taxon>
        <taxon>eudicotyledons</taxon>
        <taxon>Gunneridae</taxon>
        <taxon>Pentapetalae</taxon>
        <taxon>asterids</taxon>
        <taxon>Cornales</taxon>
        <taxon>Nyssaceae</taxon>
        <taxon>Nyssa</taxon>
    </lineage>
</organism>
<dbReference type="Proteomes" id="UP000325577">
    <property type="component" value="Linkage Group LG7"/>
</dbReference>
<keyword evidence="2" id="KW-0694">RNA-binding</keyword>
<evidence type="ECO:0000256" key="2">
    <source>
        <dbReference type="PROSITE-ProRule" id="PRU00176"/>
    </source>
</evidence>
<dbReference type="AlphaFoldDB" id="A0A5J4ZL80"/>
<dbReference type="PROSITE" id="PS50158">
    <property type="entry name" value="ZF_CCHC"/>
    <property type="match status" value="1"/>
</dbReference>
<dbReference type="PANTHER" id="PTHR48038:SF2">
    <property type="entry name" value="OS02G0536400 PROTEIN"/>
    <property type="match status" value="1"/>
</dbReference>
<evidence type="ECO:0008006" key="8">
    <source>
        <dbReference type="Google" id="ProtNLM"/>
    </source>
</evidence>
<evidence type="ECO:0000259" key="5">
    <source>
        <dbReference type="PROSITE" id="PS50158"/>
    </source>
</evidence>
<feature type="compositionally biased region" description="Basic and acidic residues" evidence="3">
    <location>
        <begin position="193"/>
        <end position="208"/>
    </location>
</feature>